<evidence type="ECO:0000313" key="2">
    <source>
        <dbReference type="Proteomes" id="UP001175097"/>
    </source>
</evidence>
<organism evidence="1 2">
    <name type="scientific">Sporosarcina highlanderae</name>
    <dbReference type="NCBI Taxonomy" id="3035916"/>
    <lineage>
        <taxon>Bacteria</taxon>
        <taxon>Bacillati</taxon>
        <taxon>Bacillota</taxon>
        <taxon>Bacilli</taxon>
        <taxon>Bacillales</taxon>
        <taxon>Caryophanaceae</taxon>
        <taxon>Sporosarcina</taxon>
    </lineage>
</organism>
<protein>
    <submittedName>
        <fullName evidence="1">Uncharacterized protein</fullName>
    </submittedName>
</protein>
<dbReference type="EMBL" id="JAROCC010000009">
    <property type="protein sequence ID" value="MDN4608131.1"/>
    <property type="molecule type" value="Genomic_DNA"/>
</dbReference>
<dbReference type="Proteomes" id="UP001175097">
    <property type="component" value="Unassembled WGS sequence"/>
</dbReference>
<dbReference type="RefSeq" id="WP_301244010.1">
    <property type="nucleotide sequence ID" value="NZ_JAROCC010000009.1"/>
</dbReference>
<sequence>MKKWMGLIPLLIVITLIFIIVGYRFTALSAAKSHTFLSKDAELMEQYDMGSTVLFLFKSDEEKRYRTVLSEKSGLFYRSSSSTYIPYSSDKIQTVGGMSVNTKNDEATLLSVISYDEEVAYIEAGVEPNVERKDIKKGERISFLFPFSEQIDFLYPAAFNKSGKKLYYYGYPKDTNVWKSEDFKWHKIDEQ</sequence>
<accession>A0ABT8JU92</accession>
<name>A0ABT8JU92_9BACL</name>
<comment type="caution">
    <text evidence="1">The sequence shown here is derived from an EMBL/GenBank/DDBJ whole genome shotgun (WGS) entry which is preliminary data.</text>
</comment>
<gene>
    <name evidence="1" type="ORF">P5G49_11695</name>
</gene>
<reference evidence="1" key="1">
    <citation type="submission" date="2023-03" db="EMBL/GenBank/DDBJ databases">
        <title>MT1 and MT2 Draft Genomes of Novel Species.</title>
        <authorList>
            <person name="Venkateswaran K."/>
        </authorList>
    </citation>
    <scope>NUCLEOTIDE SEQUENCE</scope>
    <source>
        <strain evidence="1">F6_3S_P_2</strain>
    </source>
</reference>
<keyword evidence="2" id="KW-1185">Reference proteome</keyword>
<evidence type="ECO:0000313" key="1">
    <source>
        <dbReference type="EMBL" id="MDN4608131.1"/>
    </source>
</evidence>
<proteinExistence type="predicted"/>